<dbReference type="SUPFAM" id="SSF53383">
    <property type="entry name" value="PLP-dependent transferases"/>
    <property type="match status" value="1"/>
</dbReference>
<keyword evidence="7" id="KW-0808">Transferase</keyword>
<dbReference type="SUPFAM" id="SSF46785">
    <property type="entry name" value="Winged helix' DNA-binding domain"/>
    <property type="match status" value="1"/>
</dbReference>
<reference evidence="7" key="1">
    <citation type="submission" date="2019-12" db="EMBL/GenBank/DDBJ databases">
        <title>Comparative genomics gives insights into the taxonomy of the Azoarcus-Aromatoleum group and reveals separate origins of nif in the plant-associated Azoarcus and non-plant-associated Aromatoleum sub-groups.</title>
        <authorList>
            <person name="Lafos M."/>
            <person name="Maluk M."/>
            <person name="Batista M."/>
            <person name="Junghare M."/>
            <person name="Carmona M."/>
            <person name="Faoro H."/>
            <person name="Cruz L.M."/>
            <person name="Battistoni F."/>
            <person name="De Souza E."/>
            <person name="Pedrosa F."/>
            <person name="Chen W.-M."/>
            <person name="Poole P.S."/>
            <person name="Dixon R.A."/>
            <person name="James E.K."/>
        </authorList>
    </citation>
    <scope>NUCLEOTIDE SEQUENCE</scope>
    <source>
        <strain evidence="7">NSC3</strain>
    </source>
</reference>
<dbReference type="AlphaFoldDB" id="A0A972FAI4"/>
<keyword evidence="5" id="KW-0804">Transcription</keyword>
<evidence type="ECO:0000313" key="8">
    <source>
        <dbReference type="Proteomes" id="UP000599523"/>
    </source>
</evidence>
<dbReference type="InterPro" id="IPR000524">
    <property type="entry name" value="Tscrpt_reg_HTH_GntR"/>
</dbReference>
<dbReference type="SMART" id="SM00345">
    <property type="entry name" value="HTH_GNTR"/>
    <property type="match status" value="1"/>
</dbReference>
<dbReference type="InterPro" id="IPR036388">
    <property type="entry name" value="WH-like_DNA-bd_sf"/>
</dbReference>
<dbReference type="InterPro" id="IPR015424">
    <property type="entry name" value="PyrdxlP-dep_Trfase"/>
</dbReference>
<keyword evidence="2" id="KW-0663">Pyridoxal phosphate</keyword>
<dbReference type="CDD" id="cd00609">
    <property type="entry name" value="AAT_like"/>
    <property type="match status" value="1"/>
</dbReference>
<comment type="similarity">
    <text evidence="1">In the C-terminal section; belongs to the class-I pyridoxal-phosphate-dependent aminotransferase family.</text>
</comment>
<comment type="caution">
    <text evidence="7">The sequence shown here is derived from an EMBL/GenBank/DDBJ whole genome shotgun (WGS) entry which is preliminary data.</text>
</comment>
<dbReference type="InterPro" id="IPR015422">
    <property type="entry name" value="PyrdxlP-dep_Trfase_small"/>
</dbReference>
<dbReference type="Pfam" id="PF00392">
    <property type="entry name" value="GntR"/>
    <property type="match status" value="1"/>
</dbReference>
<dbReference type="PROSITE" id="PS50949">
    <property type="entry name" value="HTH_GNTR"/>
    <property type="match status" value="1"/>
</dbReference>
<evidence type="ECO:0000256" key="1">
    <source>
        <dbReference type="ARBA" id="ARBA00005384"/>
    </source>
</evidence>
<keyword evidence="3" id="KW-0805">Transcription regulation</keyword>
<dbReference type="GO" id="GO:0008483">
    <property type="term" value="F:transaminase activity"/>
    <property type="evidence" value="ECO:0007669"/>
    <property type="project" value="UniProtKB-KW"/>
</dbReference>
<evidence type="ECO:0000256" key="5">
    <source>
        <dbReference type="ARBA" id="ARBA00023163"/>
    </source>
</evidence>
<dbReference type="Pfam" id="PF00155">
    <property type="entry name" value="Aminotran_1_2"/>
    <property type="match status" value="1"/>
</dbReference>
<keyword evidence="8" id="KW-1185">Reference proteome</keyword>
<name>A0A972FAI4_9RHOO</name>
<keyword evidence="4" id="KW-0238">DNA-binding</keyword>
<dbReference type="Gene3D" id="1.10.10.10">
    <property type="entry name" value="Winged helix-like DNA-binding domain superfamily/Winged helix DNA-binding domain"/>
    <property type="match status" value="1"/>
</dbReference>
<protein>
    <submittedName>
        <fullName evidence="7">Aminotransferase class I/II-fold pyridoxal phosphate-dependent enzyme</fullName>
    </submittedName>
</protein>
<dbReference type="GO" id="GO:0003677">
    <property type="term" value="F:DNA binding"/>
    <property type="evidence" value="ECO:0007669"/>
    <property type="project" value="UniProtKB-KW"/>
</dbReference>
<evidence type="ECO:0000259" key="6">
    <source>
        <dbReference type="PROSITE" id="PS50949"/>
    </source>
</evidence>
<evidence type="ECO:0000313" key="7">
    <source>
        <dbReference type="EMBL" id="NMG01683.1"/>
    </source>
</evidence>
<dbReference type="InterPro" id="IPR015421">
    <property type="entry name" value="PyrdxlP-dep_Trfase_major"/>
</dbReference>
<dbReference type="InterPro" id="IPR004839">
    <property type="entry name" value="Aminotransferase_I/II_large"/>
</dbReference>
<proteinExistence type="inferred from homology"/>
<dbReference type="Gene3D" id="3.90.1150.10">
    <property type="entry name" value="Aspartate Aminotransferase, domain 1"/>
    <property type="match status" value="1"/>
</dbReference>
<dbReference type="GO" id="GO:0003700">
    <property type="term" value="F:DNA-binding transcription factor activity"/>
    <property type="evidence" value="ECO:0007669"/>
    <property type="project" value="InterPro"/>
</dbReference>
<dbReference type="InterPro" id="IPR036390">
    <property type="entry name" value="WH_DNA-bd_sf"/>
</dbReference>
<dbReference type="InterPro" id="IPR051446">
    <property type="entry name" value="HTH_trans_reg/aminotransferase"/>
</dbReference>
<organism evidence="7 8">
    <name type="scientific">Azoarcus taiwanensis</name>
    <dbReference type="NCBI Taxonomy" id="666964"/>
    <lineage>
        <taxon>Bacteria</taxon>
        <taxon>Pseudomonadati</taxon>
        <taxon>Pseudomonadota</taxon>
        <taxon>Betaproteobacteria</taxon>
        <taxon>Rhodocyclales</taxon>
        <taxon>Zoogloeaceae</taxon>
        <taxon>Azoarcus</taxon>
    </lineage>
</organism>
<dbReference type="PANTHER" id="PTHR46577">
    <property type="entry name" value="HTH-TYPE TRANSCRIPTIONAL REGULATORY PROTEIN GABR"/>
    <property type="match status" value="1"/>
</dbReference>
<evidence type="ECO:0000256" key="2">
    <source>
        <dbReference type="ARBA" id="ARBA00022898"/>
    </source>
</evidence>
<dbReference type="GO" id="GO:0030170">
    <property type="term" value="F:pyridoxal phosphate binding"/>
    <property type="evidence" value="ECO:0007669"/>
    <property type="project" value="InterPro"/>
</dbReference>
<sequence length="480" mass="52697">MTNESVPLYQTLANELRDAMSDGRLSAGARLPSVREAAHSRGLSINTVLAAYRQLEARGFVEARPQSGYFVRSRLAAPPAPEAGARAVRPRPIEPAVLDRIASVVAAQADPEHVDLSLACPKGGDFYPAARLARLVADTARRHPHLIGDYSLPPGSRRLRREIARHAQALGLSMESDEIVLTNGCMEALQFALRTVTRPGDAVAMESPTYFNLIPLAKRLGLQIIELPTHPERGLSLDALEMLLSEQRIKAVVCMPDVHNPLGTSMPLAAKRRLASLATEYRVPVIEDALYAELQYATPLQPAVKSFDRDDWVILCASYTKTLAPGFRIGWMEAGRFHREVADLKFCSSVAQPAVLCEALGTFLEDGGYTQHLRRLRRLYASQIDRLRGVIDEVFPTGTRATDPTGGFLLWVELPEGCDANRLFDAALAHGISITPGTLFSPSGRYDRHLRLSGCYPFSDRHIHALVTLGQLAAEQCRGR</sequence>
<dbReference type="EMBL" id="WTVM01000005">
    <property type="protein sequence ID" value="NMG01683.1"/>
    <property type="molecule type" value="Genomic_DNA"/>
</dbReference>
<accession>A0A972FAI4</accession>
<dbReference type="Proteomes" id="UP000599523">
    <property type="component" value="Unassembled WGS sequence"/>
</dbReference>
<gene>
    <name evidence="7" type="ORF">GPA21_01660</name>
</gene>
<dbReference type="Gene3D" id="3.40.640.10">
    <property type="entry name" value="Type I PLP-dependent aspartate aminotransferase-like (Major domain)"/>
    <property type="match status" value="1"/>
</dbReference>
<evidence type="ECO:0000256" key="3">
    <source>
        <dbReference type="ARBA" id="ARBA00023015"/>
    </source>
</evidence>
<dbReference type="CDD" id="cd07377">
    <property type="entry name" value="WHTH_GntR"/>
    <property type="match status" value="1"/>
</dbReference>
<feature type="domain" description="HTH gntR-type" evidence="6">
    <location>
        <begin position="6"/>
        <end position="74"/>
    </location>
</feature>
<keyword evidence="7" id="KW-0032">Aminotransferase</keyword>
<dbReference type="PANTHER" id="PTHR46577:SF2">
    <property type="entry name" value="TRANSCRIPTIONAL REGULATORY PROTEIN"/>
    <property type="match status" value="1"/>
</dbReference>
<dbReference type="RefSeq" id="WP_168986475.1">
    <property type="nucleotide sequence ID" value="NZ_CAWPHM010000286.1"/>
</dbReference>
<evidence type="ECO:0000256" key="4">
    <source>
        <dbReference type="ARBA" id="ARBA00023125"/>
    </source>
</evidence>